<dbReference type="RefSeq" id="WP_017983230.1">
    <property type="nucleotide sequence ID" value="NZ_AQUL01000001.1"/>
</dbReference>
<accession>A0A076N333</accession>
<name>A0A076N333_AMYME</name>
<evidence type="ECO:0000313" key="2">
    <source>
        <dbReference type="Proteomes" id="UP000062973"/>
    </source>
</evidence>
<protein>
    <recommendedName>
        <fullName evidence="3">MarR family transcriptional regulator</fullName>
    </recommendedName>
</protein>
<dbReference type="EMBL" id="CP009110">
    <property type="protein sequence ID" value="AIJ24397.1"/>
    <property type="molecule type" value="Genomic_DNA"/>
</dbReference>
<sequence length="77" mass="8246">MTASTLSHRDVEFLKAVADGRVELTASSEPHVYVDGLSCCDQFGARLLIHAGLVRRVPGNGSRIPAKLTDAGRDAIR</sequence>
<gene>
    <name evidence="1" type="ORF">AMETH_4305</name>
</gene>
<keyword evidence="2" id="KW-1185">Reference proteome</keyword>
<organism evidence="1 2">
    <name type="scientific">Amycolatopsis methanolica 239</name>
    <dbReference type="NCBI Taxonomy" id="1068978"/>
    <lineage>
        <taxon>Bacteria</taxon>
        <taxon>Bacillati</taxon>
        <taxon>Actinomycetota</taxon>
        <taxon>Actinomycetes</taxon>
        <taxon>Pseudonocardiales</taxon>
        <taxon>Pseudonocardiaceae</taxon>
        <taxon>Amycolatopsis</taxon>
        <taxon>Amycolatopsis methanolica group</taxon>
    </lineage>
</organism>
<dbReference type="HOGENOM" id="CLU_182305_0_0_11"/>
<evidence type="ECO:0008006" key="3">
    <source>
        <dbReference type="Google" id="ProtNLM"/>
    </source>
</evidence>
<dbReference type="OrthoDB" id="3700530at2"/>
<evidence type="ECO:0000313" key="1">
    <source>
        <dbReference type="EMBL" id="AIJ24397.1"/>
    </source>
</evidence>
<proteinExistence type="predicted"/>
<dbReference type="AlphaFoldDB" id="A0A076N333"/>
<dbReference type="PATRIC" id="fig|1068978.7.peg.4609"/>
<reference evidence="1 2" key="1">
    <citation type="submission" date="2014-07" db="EMBL/GenBank/DDBJ databases">
        <title>Whole Genome Sequence of the Amycolatopsis methanolica 239.</title>
        <authorList>
            <person name="Tang B."/>
        </authorList>
    </citation>
    <scope>NUCLEOTIDE SEQUENCE [LARGE SCALE GENOMIC DNA]</scope>
    <source>
        <strain evidence="1 2">239</strain>
    </source>
</reference>
<dbReference type="Proteomes" id="UP000062973">
    <property type="component" value="Chromosome"/>
</dbReference>
<dbReference type="KEGG" id="amq:AMETH_4305"/>